<feature type="chain" id="PRO_5014649839" evidence="1">
    <location>
        <begin position="18"/>
        <end position="82"/>
    </location>
</feature>
<accession>A0A2M4DG74</accession>
<name>A0A2M4DG74_ANODA</name>
<feature type="signal peptide" evidence="1">
    <location>
        <begin position="1"/>
        <end position="17"/>
    </location>
</feature>
<keyword evidence="1" id="KW-0732">Signal</keyword>
<sequence>MPSPVAGWLLLLRLSTADRSAWNVGPLHAPMEQPLCQRPDFPEFFSHCARVRRAASVRWRYFSVRCSRASMRTSLCLRFLEF</sequence>
<dbReference type="EMBL" id="GGFL01012355">
    <property type="protein sequence ID" value="MBW76533.1"/>
    <property type="molecule type" value="Transcribed_RNA"/>
</dbReference>
<proteinExistence type="predicted"/>
<evidence type="ECO:0000256" key="1">
    <source>
        <dbReference type="SAM" id="SignalP"/>
    </source>
</evidence>
<evidence type="ECO:0000313" key="2">
    <source>
        <dbReference type="EMBL" id="MBW76533.1"/>
    </source>
</evidence>
<protein>
    <submittedName>
        <fullName evidence="2">Putative secreted protein</fullName>
    </submittedName>
</protein>
<reference evidence="2" key="1">
    <citation type="submission" date="2018-01" db="EMBL/GenBank/DDBJ databases">
        <title>An insight into the sialome of Amazonian anophelines.</title>
        <authorList>
            <person name="Ribeiro J.M."/>
            <person name="Scarpassa V."/>
            <person name="Calvo E."/>
        </authorList>
    </citation>
    <scope>NUCLEOTIDE SEQUENCE</scope>
</reference>
<dbReference type="AlphaFoldDB" id="A0A2M4DG74"/>
<organism evidence="2">
    <name type="scientific">Anopheles darlingi</name>
    <name type="common">Mosquito</name>
    <dbReference type="NCBI Taxonomy" id="43151"/>
    <lineage>
        <taxon>Eukaryota</taxon>
        <taxon>Metazoa</taxon>
        <taxon>Ecdysozoa</taxon>
        <taxon>Arthropoda</taxon>
        <taxon>Hexapoda</taxon>
        <taxon>Insecta</taxon>
        <taxon>Pterygota</taxon>
        <taxon>Neoptera</taxon>
        <taxon>Endopterygota</taxon>
        <taxon>Diptera</taxon>
        <taxon>Nematocera</taxon>
        <taxon>Culicoidea</taxon>
        <taxon>Culicidae</taxon>
        <taxon>Anophelinae</taxon>
        <taxon>Anopheles</taxon>
    </lineage>
</organism>